<feature type="transmembrane region" description="Helical" evidence="1">
    <location>
        <begin position="147"/>
        <end position="173"/>
    </location>
</feature>
<keyword evidence="1" id="KW-0472">Membrane</keyword>
<evidence type="ECO:0000256" key="1">
    <source>
        <dbReference type="SAM" id="Phobius"/>
    </source>
</evidence>
<gene>
    <name evidence="2" type="ORF">ABGF40_02250</name>
</gene>
<reference evidence="2 3" key="1">
    <citation type="journal article" date="2024" name="Front. Microbiol.">
        <title>Pangenomic and biochemical analyses of Helcococcus ovis reveal widespread tetracycline resistance and a novel bacterial species, Helcococcus bovis.</title>
        <authorList>
            <person name="Cunha F."/>
            <person name="Zhai Y."/>
            <person name="Casaro S."/>
            <person name="Jones K.L."/>
            <person name="Hernandez M."/>
            <person name="Bisinotto R.S."/>
            <person name="Kariyawasam S."/>
            <person name="Brown M.B."/>
            <person name="Phillips A."/>
            <person name="Jeong K.C."/>
            <person name="Galvao K.N."/>
        </authorList>
    </citation>
    <scope>NUCLEOTIDE SEQUENCE [LARGE SCALE GENOMIC DNA]</scope>
    <source>
        <strain evidence="2 3">KG197</strain>
    </source>
</reference>
<keyword evidence="1" id="KW-0812">Transmembrane</keyword>
<keyword evidence="3" id="KW-1185">Reference proteome</keyword>
<comment type="caution">
    <text evidence="2">The sequence shown here is derived from an EMBL/GenBank/DDBJ whole genome shotgun (WGS) entry which is preliminary data.</text>
</comment>
<dbReference type="Proteomes" id="UP001629536">
    <property type="component" value="Unassembled WGS sequence"/>
</dbReference>
<evidence type="ECO:0000313" key="3">
    <source>
        <dbReference type="Proteomes" id="UP001629536"/>
    </source>
</evidence>
<evidence type="ECO:0000313" key="2">
    <source>
        <dbReference type="EMBL" id="MFM1524486.1"/>
    </source>
</evidence>
<protein>
    <submittedName>
        <fullName evidence="2">Uncharacterized protein</fullName>
    </submittedName>
</protein>
<keyword evidence="1" id="KW-1133">Transmembrane helix</keyword>
<dbReference type="EMBL" id="JBFNFH010000003">
    <property type="protein sequence ID" value="MFM1524486.1"/>
    <property type="molecule type" value="Genomic_DNA"/>
</dbReference>
<name>A0ABW9F692_9FIRM</name>
<accession>A0ABW9F692</accession>
<organism evidence="2 3">
    <name type="scientific">Helcococcus bovis</name>
    <dbReference type="NCBI Taxonomy" id="3153252"/>
    <lineage>
        <taxon>Bacteria</taxon>
        <taxon>Bacillati</taxon>
        <taxon>Bacillota</taxon>
        <taxon>Tissierellia</taxon>
        <taxon>Tissierellales</taxon>
        <taxon>Peptoniphilaceae</taxon>
        <taxon>Helcococcus</taxon>
    </lineage>
</organism>
<sequence length="274" mass="30174">MKNNFLKKIITISLALAIILNISFVSNSEVIAAEDYNLETIYIDGVEYNISLTKDLDLKVETVLEGDAYSLSIDKNSGDGEFISTNNRTNTEDYSIKIKSLATDNLDMTIYDKKTMVSDKIDSMDELLDESYEGQISITLGGFAGKAILTALAAALAKAATVVVVAGVTYYAIDKISQRIIKGLYYPAIIKGNNVLISPISIKRDTAVRRIKSGLSTYTILAVHAKGIVKETGLGVTHSENHYSSGRKGVFFSHYHTLKRRGEHSFYGLPKIRR</sequence>
<proteinExistence type="predicted"/>
<dbReference type="RefSeq" id="WP_408126284.1">
    <property type="nucleotide sequence ID" value="NZ_JBFNFH010000003.1"/>
</dbReference>